<reference evidence="1" key="1">
    <citation type="submission" date="2021-01" db="EMBL/GenBank/DDBJ databases">
        <authorList>
            <consortium name="Genoscope - CEA"/>
            <person name="William W."/>
        </authorList>
    </citation>
    <scope>NUCLEOTIDE SEQUENCE</scope>
</reference>
<dbReference type="OMA" id="KIHDEMH"/>
<accession>A0A8S1MZM2</accession>
<dbReference type="EMBL" id="CAJJDM010000078">
    <property type="protein sequence ID" value="CAD8085750.1"/>
    <property type="molecule type" value="Genomic_DNA"/>
</dbReference>
<organism evidence="1 2">
    <name type="scientific">Paramecium primaurelia</name>
    <dbReference type="NCBI Taxonomy" id="5886"/>
    <lineage>
        <taxon>Eukaryota</taxon>
        <taxon>Sar</taxon>
        <taxon>Alveolata</taxon>
        <taxon>Ciliophora</taxon>
        <taxon>Intramacronucleata</taxon>
        <taxon>Oligohymenophorea</taxon>
        <taxon>Peniculida</taxon>
        <taxon>Parameciidae</taxon>
        <taxon>Paramecium</taxon>
    </lineage>
</organism>
<keyword evidence="2" id="KW-1185">Reference proteome</keyword>
<evidence type="ECO:0000313" key="1">
    <source>
        <dbReference type="EMBL" id="CAD8085750.1"/>
    </source>
</evidence>
<comment type="caution">
    <text evidence="1">The sequence shown here is derived from an EMBL/GenBank/DDBJ whole genome shotgun (WGS) entry which is preliminary data.</text>
</comment>
<evidence type="ECO:0000313" key="2">
    <source>
        <dbReference type="Proteomes" id="UP000688137"/>
    </source>
</evidence>
<dbReference type="Proteomes" id="UP000688137">
    <property type="component" value="Unassembled WGS sequence"/>
</dbReference>
<proteinExistence type="predicted"/>
<gene>
    <name evidence="1" type="ORF">PPRIM_AZ9-3.1.T0750046</name>
</gene>
<name>A0A8S1MZM2_PARPR</name>
<dbReference type="AlphaFoldDB" id="A0A8S1MZM2"/>
<protein>
    <submittedName>
        <fullName evidence="1">Uncharacterized protein</fullName>
    </submittedName>
</protein>
<sequence length="226" mass="27080">MATTSYFSFTNDEKEMINKMLQLSSKEYQQFQKNLDALLDTSKMCDEHQLAYLFYDDRQFYCPKCLIIYKPKVYHYVEELNQQSMENLKIELNQYQDCQFPQINFEQRAKSIREQINTNNKNQGNNQINNQVCESLIEYQQQNSDIQINQFESQNSLIDALEKRRKFVEVQKFISYISIEKNNRKVHDDMHTTDDTMRPKLESIIDQSRGGNNFDSILKKFLRNQQ</sequence>